<comment type="caution">
    <text evidence="13">Was originally thought to be a dihydrodipicolinate reductase (DHDPR), catalyzing the conversion of dihydrodipicolinate to tetrahydrodipicolinate. However, it was shown in E.coli that the substrate of the enzymatic reaction is not dihydrodipicolinate (DHDP) but in fact (2S,4S)-4-hydroxy-2,3,4,5-tetrahydrodipicolinic acid (HTPA), the product released by the DapA-catalyzed reaction.</text>
</comment>
<keyword evidence="18" id="KW-1185">Reference proteome</keyword>
<evidence type="ECO:0000256" key="9">
    <source>
        <dbReference type="ARBA" id="ARBA00037922"/>
    </source>
</evidence>
<evidence type="ECO:0000256" key="7">
    <source>
        <dbReference type="ARBA" id="ARBA00023027"/>
    </source>
</evidence>
<dbReference type="PANTHER" id="PTHR20836">
    <property type="entry name" value="DIHYDRODIPICOLINATE REDUCTASE"/>
    <property type="match status" value="1"/>
</dbReference>
<keyword evidence="5 13" id="KW-0220">Diaminopimelate biosynthesis</keyword>
<dbReference type="EMBL" id="CP095043">
    <property type="protein sequence ID" value="UOQ60502.1"/>
    <property type="molecule type" value="Genomic_DNA"/>
</dbReference>
<dbReference type="InterPro" id="IPR036291">
    <property type="entry name" value="NAD(P)-bd_dom_sf"/>
</dbReference>
<dbReference type="SUPFAM" id="SSF55347">
    <property type="entry name" value="Glyceraldehyde-3-phosphate dehydrogenase-like, C-terminal domain"/>
    <property type="match status" value="1"/>
</dbReference>
<evidence type="ECO:0000256" key="2">
    <source>
        <dbReference type="ARBA" id="ARBA00022490"/>
    </source>
</evidence>
<comment type="catalytic activity">
    <reaction evidence="12 13">
        <text>(S)-2,3,4,5-tetrahydrodipicolinate + NAD(+) + H2O = (2S,4S)-4-hydroxy-2,3,4,5-tetrahydrodipicolinate + NADH + H(+)</text>
        <dbReference type="Rhea" id="RHEA:35323"/>
        <dbReference type="ChEBI" id="CHEBI:15377"/>
        <dbReference type="ChEBI" id="CHEBI:15378"/>
        <dbReference type="ChEBI" id="CHEBI:16845"/>
        <dbReference type="ChEBI" id="CHEBI:57540"/>
        <dbReference type="ChEBI" id="CHEBI:57945"/>
        <dbReference type="ChEBI" id="CHEBI:67139"/>
        <dbReference type="EC" id="1.17.1.8"/>
    </reaction>
</comment>
<evidence type="ECO:0000259" key="16">
    <source>
        <dbReference type="Pfam" id="PF05173"/>
    </source>
</evidence>
<evidence type="ECO:0000259" key="15">
    <source>
        <dbReference type="Pfam" id="PF01113"/>
    </source>
</evidence>
<dbReference type="CDD" id="cd02274">
    <property type="entry name" value="DHDPR_N"/>
    <property type="match status" value="1"/>
</dbReference>
<feature type="binding site" evidence="13">
    <location>
        <begin position="75"/>
        <end position="77"/>
    </location>
    <ligand>
        <name>NAD(+)</name>
        <dbReference type="ChEBI" id="CHEBI:57540"/>
    </ligand>
</feature>
<comment type="subcellular location">
    <subcellularLocation>
        <location evidence="13">Cytoplasm</location>
    </subcellularLocation>
</comment>
<keyword evidence="6 13" id="KW-0560">Oxidoreductase</keyword>
<feature type="binding site" evidence="13">
    <location>
        <position position="133"/>
    </location>
    <ligand>
        <name>(S)-2,3,4,5-tetrahydrodipicolinate</name>
        <dbReference type="ChEBI" id="CHEBI:16845"/>
    </ligand>
</feature>
<feature type="domain" description="Dihydrodipicolinate reductase N-terminal" evidence="15">
    <location>
        <begin position="4"/>
        <end position="105"/>
    </location>
</feature>
<name>A0ABY4FW33_9MICO</name>
<dbReference type="PANTHER" id="PTHR20836:SF0">
    <property type="entry name" value="4-HYDROXY-TETRAHYDRODIPICOLINATE REDUCTASE 1, CHLOROPLASTIC-RELATED"/>
    <property type="match status" value="1"/>
</dbReference>
<reference evidence="17 18" key="1">
    <citation type="submission" date="2022-04" db="EMBL/GenBank/DDBJ databases">
        <title>Leucobacter sp. isolated from rhizosphere of onion.</title>
        <authorList>
            <person name="Won M."/>
            <person name="Lee C.-M."/>
            <person name="Woen H.-Y."/>
            <person name="Kwon S.-W."/>
        </authorList>
    </citation>
    <scope>NUCLEOTIDE SEQUENCE [LARGE SCALE GENOMIC DNA]</scope>
    <source>
        <strain evidence="17 18">H25R-14</strain>
    </source>
</reference>
<comment type="pathway">
    <text evidence="9 13">Amino-acid biosynthesis; L-lysine biosynthesis via DAP pathway; (S)-tetrahydrodipicolinate from L-aspartate: step 4/4.</text>
</comment>
<evidence type="ECO:0000256" key="5">
    <source>
        <dbReference type="ARBA" id="ARBA00022915"/>
    </source>
</evidence>
<comment type="subunit">
    <text evidence="13">Homotetramer.</text>
</comment>
<evidence type="ECO:0000256" key="10">
    <source>
        <dbReference type="ARBA" id="ARBA00038983"/>
    </source>
</evidence>
<proteinExistence type="inferred from homology"/>
<evidence type="ECO:0000256" key="8">
    <source>
        <dbReference type="ARBA" id="ARBA00023154"/>
    </source>
</evidence>
<evidence type="ECO:0000256" key="11">
    <source>
        <dbReference type="ARBA" id="ARBA00049080"/>
    </source>
</evidence>
<dbReference type="Proteomes" id="UP000831775">
    <property type="component" value="Chromosome"/>
</dbReference>
<dbReference type="PROSITE" id="PS01298">
    <property type="entry name" value="DAPB"/>
    <property type="match status" value="1"/>
</dbReference>
<keyword evidence="2 13" id="KW-0963">Cytoplasm</keyword>
<dbReference type="SUPFAM" id="SSF51735">
    <property type="entry name" value="NAD(P)-binding Rossmann-fold domains"/>
    <property type="match status" value="1"/>
</dbReference>
<dbReference type="EC" id="1.17.1.8" evidence="10 13"/>
<evidence type="ECO:0000256" key="4">
    <source>
        <dbReference type="ARBA" id="ARBA00022857"/>
    </source>
</evidence>
<feature type="domain" description="Dihydrodipicolinate reductase C-terminal" evidence="16">
    <location>
        <begin position="113"/>
        <end position="238"/>
    </location>
</feature>
<dbReference type="InterPro" id="IPR023940">
    <property type="entry name" value="DHDPR_bac"/>
</dbReference>
<sequence>MNTRVAVAGATGRLGTLICDIVDADPALDLVARITSASAPETGAEADILVDVSHPDASPDIVSRALDRGQRVLIGTSGWSESRLETLRARLESEPDAAVIVVPNFSLGSVLGTTLARVAAPFFDAIEIIEAHHPGKVDSPSGTAVRTAELVAAARQGRPVDAPFADQPARGELVAGIPVHSLRLAGVVAKQEVRFGGAGEVLTITHDTHSSEAYRAGIRAALAALPAARGLTVGLDGVLGLDRVLADPASPEAASPEAATADDPGSRA</sequence>
<dbReference type="Gene3D" id="3.30.360.10">
    <property type="entry name" value="Dihydrodipicolinate Reductase, domain 2"/>
    <property type="match status" value="1"/>
</dbReference>
<feature type="active site" description="Proton donor/acceptor" evidence="13">
    <location>
        <position position="132"/>
    </location>
</feature>
<evidence type="ECO:0000256" key="6">
    <source>
        <dbReference type="ARBA" id="ARBA00023002"/>
    </source>
</evidence>
<dbReference type="RefSeq" id="WP_244686194.1">
    <property type="nucleotide sequence ID" value="NZ_CP095043.1"/>
</dbReference>
<evidence type="ECO:0000313" key="17">
    <source>
        <dbReference type="EMBL" id="UOQ60502.1"/>
    </source>
</evidence>
<evidence type="ECO:0000256" key="12">
    <source>
        <dbReference type="ARBA" id="ARBA00049396"/>
    </source>
</evidence>
<feature type="region of interest" description="Disordered" evidence="14">
    <location>
        <begin position="247"/>
        <end position="268"/>
    </location>
</feature>
<comment type="similarity">
    <text evidence="1 13">Belongs to the DapB family.</text>
</comment>
<dbReference type="InterPro" id="IPR022664">
    <property type="entry name" value="DapB_N_CS"/>
</dbReference>
<comment type="function">
    <text evidence="13">Catalyzes the conversion of 4-hydroxy-tetrahydrodipicolinate (HTPA) to tetrahydrodipicolinate.</text>
</comment>
<feature type="active site" description="Proton donor" evidence="13">
    <location>
        <position position="136"/>
    </location>
</feature>
<dbReference type="InterPro" id="IPR000846">
    <property type="entry name" value="DapB_N"/>
</dbReference>
<feature type="binding site" evidence="13">
    <location>
        <begin position="102"/>
        <end position="105"/>
    </location>
    <ligand>
        <name>NAD(+)</name>
        <dbReference type="ChEBI" id="CHEBI:57540"/>
    </ligand>
</feature>
<keyword evidence="7 13" id="KW-0520">NAD</keyword>
<evidence type="ECO:0000256" key="13">
    <source>
        <dbReference type="HAMAP-Rule" id="MF_00102"/>
    </source>
</evidence>
<evidence type="ECO:0000313" key="18">
    <source>
        <dbReference type="Proteomes" id="UP000831775"/>
    </source>
</evidence>
<keyword evidence="8 13" id="KW-0457">Lysine biosynthesis</keyword>
<organism evidence="17 18">
    <name type="scientific">Leucobacter rhizosphaerae</name>
    <dbReference type="NCBI Taxonomy" id="2932245"/>
    <lineage>
        <taxon>Bacteria</taxon>
        <taxon>Bacillati</taxon>
        <taxon>Actinomycetota</taxon>
        <taxon>Actinomycetes</taxon>
        <taxon>Micrococcales</taxon>
        <taxon>Microbacteriaceae</taxon>
        <taxon>Leucobacter</taxon>
    </lineage>
</organism>
<dbReference type="Gene3D" id="3.40.50.720">
    <property type="entry name" value="NAD(P)-binding Rossmann-like Domain"/>
    <property type="match status" value="1"/>
</dbReference>
<keyword evidence="4 13" id="KW-0521">NADP</keyword>
<dbReference type="InterPro" id="IPR022663">
    <property type="entry name" value="DapB_C"/>
</dbReference>
<gene>
    <name evidence="13 17" type="primary">dapB</name>
    <name evidence="17" type="ORF">MUN76_00490</name>
</gene>
<dbReference type="NCBIfam" id="TIGR00036">
    <property type="entry name" value="dapB"/>
    <property type="match status" value="1"/>
</dbReference>
<accession>A0ABY4FW33</accession>
<dbReference type="HAMAP" id="MF_00102">
    <property type="entry name" value="DapB"/>
    <property type="match status" value="1"/>
</dbReference>
<feature type="binding site" evidence="13">
    <location>
        <begin position="142"/>
        <end position="143"/>
    </location>
    <ligand>
        <name>(S)-2,3,4,5-tetrahydrodipicolinate</name>
        <dbReference type="ChEBI" id="CHEBI:16845"/>
    </ligand>
</feature>
<keyword evidence="3 13" id="KW-0028">Amino-acid biosynthesis</keyword>
<evidence type="ECO:0000256" key="3">
    <source>
        <dbReference type="ARBA" id="ARBA00022605"/>
    </source>
</evidence>
<comment type="caution">
    <text evidence="13">Lacks conserved residue(s) required for the propagation of feature annotation.</text>
</comment>
<protein>
    <recommendedName>
        <fullName evidence="10 13">4-hydroxy-tetrahydrodipicolinate reductase</fullName>
        <shortName evidence="13">HTPA reductase</shortName>
        <ecNumber evidence="10 13">1.17.1.8</ecNumber>
    </recommendedName>
</protein>
<evidence type="ECO:0000256" key="14">
    <source>
        <dbReference type="SAM" id="MobiDB-lite"/>
    </source>
</evidence>
<dbReference type="PIRSF" id="PIRSF000161">
    <property type="entry name" value="DHPR"/>
    <property type="match status" value="1"/>
</dbReference>
<comment type="catalytic activity">
    <reaction evidence="11 13">
        <text>(S)-2,3,4,5-tetrahydrodipicolinate + NADP(+) + H2O = (2S,4S)-4-hydroxy-2,3,4,5-tetrahydrodipicolinate + NADPH + H(+)</text>
        <dbReference type="Rhea" id="RHEA:35331"/>
        <dbReference type="ChEBI" id="CHEBI:15377"/>
        <dbReference type="ChEBI" id="CHEBI:15378"/>
        <dbReference type="ChEBI" id="CHEBI:16845"/>
        <dbReference type="ChEBI" id="CHEBI:57783"/>
        <dbReference type="ChEBI" id="CHEBI:58349"/>
        <dbReference type="ChEBI" id="CHEBI:67139"/>
        <dbReference type="EC" id="1.17.1.8"/>
    </reaction>
</comment>
<dbReference type="GO" id="GO:0008839">
    <property type="term" value="F:4-hydroxy-tetrahydrodipicolinate reductase"/>
    <property type="evidence" value="ECO:0007669"/>
    <property type="project" value="UniProtKB-EC"/>
</dbReference>
<feature type="binding site" evidence="13">
    <location>
        <begin position="9"/>
        <end position="14"/>
    </location>
    <ligand>
        <name>NAD(+)</name>
        <dbReference type="ChEBI" id="CHEBI:57540"/>
    </ligand>
</feature>
<dbReference type="Pfam" id="PF05173">
    <property type="entry name" value="DapB_C"/>
    <property type="match status" value="1"/>
</dbReference>
<evidence type="ECO:0000256" key="1">
    <source>
        <dbReference type="ARBA" id="ARBA00006642"/>
    </source>
</evidence>
<dbReference type="Pfam" id="PF01113">
    <property type="entry name" value="DapB_N"/>
    <property type="match status" value="1"/>
</dbReference>